<dbReference type="SUPFAM" id="SSF52402">
    <property type="entry name" value="Adenine nucleotide alpha hydrolases-like"/>
    <property type="match status" value="2"/>
</dbReference>
<evidence type="ECO:0000313" key="3">
    <source>
        <dbReference type="EMBL" id="SFF87648.1"/>
    </source>
</evidence>
<feature type="domain" description="UspA" evidence="2">
    <location>
        <begin position="193"/>
        <end position="255"/>
    </location>
</feature>
<evidence type="ECO:0000313" key="4">
    <source>
        <dbReference type="Proteomes" id="UP000199645"/>
    </source>
</evidence>
<dbReference type="AlphaFoldDB" id="A0A1I2M9T3"/>
<name>A0A1I2M9T3_9ACTN</name>
<accession>A0A1I2M9T3</accession>
<dbReference type="InterPro" id="IPR006015">
    <property type="entry name" value="Universal_stress_UspA"/>
</dbReference>
<dbReference type="PANTHER" id="PTHR46268">
    <property type="entry name" value="STRESS RESPONSE PROTEIN NHAX"/>
    <property type="match status" value="1"/>
</dbReference>
<dbReference type="STRING" id="35752.SAMN05421541_12750"/>
<reference evidence="3 4" key="1">
    <citation type="submission" date="2016-10" db="EMBL/GenBank/DDBJ databases">
        <authorList>
            <person name="de Groot N.N."/>
        </authorList>
    </citation>
    <scope>NUCLEOTIDE SEQUENCE [LARGE SCALE GENOMIC DNA]</scope>
    <source>
        <strain evidence="3 4">DSM 43019</strain>
    </source>
</reference>
<organism evidence="3 4">
    <name type="scientific">Actinoplanes philippinensis</name>
    <dbReference type="NCBI Taxonomy" id="35752"/>
    <lineage>
        <taxon>Bacteria</taxon>
        <taxon>Bacillati</taxon>
        <taxon>Actinomycetota</taxon>
        <taxon>Actinomycetes</taxon>
        <taxon>Micromonosporales</taxon>
        <taxon>Micromonosporaceae</taxon>
        <taxon>Actinoplanes</taxon>
    </lineage>
</organism>
<comment type="similarity">
    <text evidence="1">Belongs to the universal stress protein A family.</text>
</comment>
<dbReference type="InterPro" id="IPR006016">
    <property type="entry name" value="UspA"/>
</dbReference>
<gene>
    <name evidence="3" type="ORF">SAMN05421541_12750</name>
</gene>
<dbReference type="PRINTS" id="PR01438">
    <property type="entry name" value="UNVRSLSTRESS"/>
</dbReference>
<dbReference type="EMBL" id="FONV01000027">
    <property type="protein sequence ID" value="SFF87648.1"/>
    <property type="molecule type" value="Genomic_DNA"/>
</dbReference>
<dbReference type="RefSeq" id="WP_177320139.1">
    <property type="nucleotide sequence ID" value="NZ_BOMT01000109.1"/>
</dbReference>
<sequence>MRPAVAPTGVVLVGADETPAGCTVVDHAAIEAELRGWDLRILHAQQGRTLSSSRDAGARLLRGLTDRVHAGSSSVAVNCRLVVGSAASLLLAEARATDLLVVGSRRSATSAALGLSVADRLAGSHEGVILVVRIPDHPPESGFGQRPVVAGVEQRGVLTPAARFALLEAQLRGCELVLVSAHHGPAPVDRTETVDGVVVRHRTEDADPVAALTDFSQRAAALVVGRRAFGGHPVTMLGSVSRAVIQRAACPVFLV</sequence>
<evidence type="ECO:0000259" key="2">
    <source>
        <dbReference type="Pfam" id="PF00582"/>
    </source>
</evidence>
<dbReference type="Gene3D" id="3.40.50.620">
    <property type="entry name" value="HUPs"/>
    <property type="match status" value="2"/>
</dbReference>
<dbReference type="PANTHER" id="PTHR46268:SF6">
    <property type="entry name" value="UNIVERSAL STRESS PROTEIN UP12"/>
    <property type="match status" value="1"/>
</dbReference>
<dbReference type="Pfam" id="PF00582">
    <property type="entry name" value="Usp"/>
    <property type="match status" value="2"/>
</dbReference>
<feature type="domain" description="UspA" evidence="2">
    <location>
        <begin position="11"/>
        <end position="133"/>
    </location>
</feature>
<protein>
    <submittedName>
        <fullName evidence="3">Universal stress protein family protein</fullName>
    </submittedName>
</protein>
<evidence type="ECO:0000256" key="1">
    <source>
        <dbReference type="ARBA" id="ARBA00008791"/>
    </source>
</evidence>
<keyword evidence="4" id="KW-1185">Reference proteome</keyword>
<dbReference type="Proteomes" id="UP000199645">
    <property type="component" value="Unassembled WGS sequence"/>
</dbReference>
<proteinExistence type="inferred from homology"/>
<dbReference type="InterPro" id="IPR014729">
    <property type="entry name" value="Rossmann-like_a/b/a_fold"/>
</dbReference>